<evidence type="ECO:0000313" key="3">
    <source>
        <dbReference type="Proteomes" id="UP000276215"/>
    </source>
</evidence>
<protein>
    <submittedName>
        <fullName evidence="2">Uncharacterized protein</fullName>
    </submittedName>
</protein>
<evidence type="ECO:0000313" key="2">
    <source>
        <dbReference type="EMBL" id="RPA96999.1"/>
    </source>
</evidence>
<keyword evidence="3" id="KW-1185">Reference proteome</keyword>
<keyword evidence="1" id="KW-0472">Membrane</keyword>
<reference evidence="2 3" key="1">
    <citation type="journal article" date="2018" name="Nat. Ecol. Evol.">
        <title>Pezizomycetes genomes reveal the molecular basis of ectomycorrhizal truffle lifestyle.</title>
        <authorList>
            <person name="Murat C."/>
            <person name="Payen T."/>
            <person name="Noel B."/>
            <person name="Kuo A."/>
            <person name="Morin E."/>
            <person name="Chen J."/>
            <person name="Kohler A."/>
            <person name="Krizsan K."/>
            <person name="Balestrini R."/>
            <person name="Da Silva C."/>
            <person name="Montanini B."/>
            <person name="Hainaut M."/>
            <person name="Levati E."/>
            <person name="Barry K.W."/>
            <person name="Belfiori B."/>
            <person name="Cichocki N."/>
            <person name="Clum A."/>
            <person name="Dockter R.B."/>
            <person name="Fauchery L."/>
            <person name="Guy J."/>
            <person name="Iotti M."/>
            <person name="Le Tacon F."/>
            <person name="Lindquist E.A."/>
            <person name="Lipzen A."/>
            <person name="Malagnac F."/>
            <person name="Mello A."/>
            <person name="Molinier V."/>
            <person name="Miyauchi S."/>
            <person name="Poulain J."/>
            <person name="Riccioni C."/>
            <person name="Rubini A."/>
            <person name="Sitrit Y."/>
            <person name="Splivallo R."/>
            <person name="Traeger S."/>
            <person name="Wang M."/>
            <person name="Zifcakova L."/>
            <person name="Wipf D."/>
            <person name="Zambonelli A."/>
            <person name="Paolocci F."/>
            <person name="Nowrousian M."/>
            <person name="Ottonello S."/>
            <person name="Baldrian P."/>
            <person name="Spatafora J.W."/>
            <person name="Henrissat B."/>
            <person name="Nagy L.G."/>
            <person name="Aury J.M."/>
            <person name="Wincker P."/>
            <person name="Grigoriev I.V."/>
            <person name="Bonfante P."/>
            <person name="Martin F.M."/>
        </authorList>
    </citation>
    <scope>NUCLEOTIDE SEQUENCE [LARGE SCALE GENOMIC DNA]</scope>
    <source>
        <strain evidence="2 3">120613-1</strain>
    </source>
</reference>
<dbReference type="Proteomes" id="UP000276215">
    <property type="component" value="Unassembled WGS sequence"/>
</dbReference>
<organism evidence="2 3">
    <name type="scientific">Choiromyces venosus 120613-1</name>
    <dbReference type="NCBI Taxonomy" id="1336337"/>
    <lineage>
        <taxon>Eukaryota</taxon>
        <taxon>Fungi</taxon>
        <taxon>Dikarya</taxon>
        <taxon>Ascomycota</taxon>
        <taxon>Pezizomycotina</taxon>
        <taxon>Pezizomycetes</taxon>
        <taxon>Pezizales</taxon>
        <taxon>Tuberaceae</taxon>
        <taxon>Choiromyces</taxon>
    </lineage>
</organism>
<feature type="transmembrane region" description="Helical" evidence="1">
    <location>
        <begin position="93"/>
        <end position="112"/>
    </location>
</feature>
<keyword evidence="1" id="KW-0812">Transmembrane</keyword>
<dbReference type="AlphaFoldDB" id="A0A3N4JFF8"/>
<feature type="transmembrane region" description="Helical" evidence="1">
    <location>
        <begin position="30"/>
        <end position="54"/>
    </location>
</feature>
<proteinExistence type="predicted"/>
<name>A0A3N4JFF8_9PEZI</name>
<evidence type="ECO:0000256" key="1">
    <source>
        <dbReference type="SAM" id="Phobius"/>
    </source>
</evidence>
<keyword evidence="1" id="KW-1133">Transmembrane helix</keyword>
<dbReference type="EMBL" id="ML120409">
    <property type="protein sequence ID" value="RPA96999.1"/>
    <property type="molecule type" value="Genomic_DNA"/>
</dbReference>
<sequence length="113" mass="12623">MVKLVLGLERHDSRRSGVGATEFRHLPQPLIFIVGTLFLAMVYKCAILPFSFFFSPTNTITTTTSTMVGGAGKGEEIRISKLRQSMKDRRMDGWMLMIWMVFIPHATNAGVAS</sequence>
<accession>A0A3N4JFF8</accession>
<gene>
    <name evidence="2" type="ORF">L873DRAFT_1164545</name>
</gene>